<dbReference type="SMART" id="SM00387">
    <property type="entry name" value="HATPase_c"/>
    <property type="match status" value="1"/>
</dbReference>
<feature type="domain" description="HAMP" evidence="13">
    <location>
        <begin position="196"/>
        <end position="248"/>
    </location>
</feature>
<dbReference type="PRINTS" id="PR00344">
    <property type="entry name" value="BCTRLSENSOR"/>
</dbReference>
<dbReference type="RefSeq" id="WP_120810141.1">
    <property type="nucleotide sequence ID" value="NZ_RBID01000013.1"/>
</dbReference>
<evidence type="ECO:0000256" key="10">
    <source>
        <dbReference type="ARBA" id="ARBA00023136"/>
    </source>
</evidence>
<evidence type="ECO:0000256" key="4">
    <source>
        <dbReference type="ARBA" id="ARBA00022553"/>
    </source>
</evidence>
<dbReference type="Proteomes" id="UP000279384">
    <property type="component" value="Unassembled WGS sequence"/>
</dbReference>
<accession>A0A495BJM5</accession>
<evidence type="ECO:0000256" key="8">
    <source>
        <dbReference type="ARBA" id="ARBA00022989"/>
    </source>
</evidence>
<comment type="subcellular location">
    <subcellularLocation>
        <location evidence="2">Membrane</location>
    </subcellularLocation>
</comment>
<feature type="transmembrane region" description="Helical" evidence="11">
    <location>
        <begin position="175"/>
        <end position="195"/>
    </location>
</feature>
<evidence type="ECO:0000256" key="1">
    <source>
        <dbReference type="ARBA" id="ARBA00000085"/>
    </source>
</evidence>
<dbReference type="PROSITE" id="PS50109">
    <property type="entry name" value="HIS_KIN"/>
    <property type="match status" value="1"/>
</dbReference>
<dbReference type="AlphaFoldDB" id="A0A495BJM5"/>
<dbReference type="InterPro" id="IPR013727">
    <property type="entry name" value="2CSK_N"/>
</dbReference>
<dbReference type="SUPFAM" id="SSF55874">
    <property type="entry name" value="ATPase domain of HSP90 chaperone/DNA topoisomerase II/histidine kinase"/>
    <property type="match status" value="1"/>
</dbReference>
<evidence type="ECO:0000259" key="12">
    <source>
        <dbReference type="PROSITE" id="PS50109"/>
    </source>
</evidence>
<evidence type="ECO:0000256" key="5">
    <source>
        <dbReference type="ARBA" id="ARBA00022679"/>
    </source>
</evidence>
<dbReference type="GO" id="GO:0000155">
    <property type="term" value="F:phosphorelay sensor kinase activity"/>
    <property type="evidence" value="ECO:0007669"/>
    <property type="project" value="InterPro"/>
</dbReference>
<dbReference type="InterPro" id="IPR003594">
    <property type="entry name" value="HATPase_dom"/>
</dbReference>
<dbReference type="Gene3D" id="1.10.287.130">
    <property type="match status" value="1"/>
</dbReference>
<dbReference type="SUPFAM" id="SSF47384">
    <property type="entry name" value="Homodimeric domain of signal transducing histidine kinase"/>
    <property type="match status" value="1"/>
</dbReference>
<keyword evidence="6 11" id="KW-0812">Transmembrane</keyword>
<evidence type="ECO:0000256" key="2">
    <source>
        <dbReference type="ARBA" id="ARBA00004370"/>
    </source>
</evidence>
<organism evidence="14 15">
    <name type="scientific">Vogesella indigofera</name>
    <name type="common">Pseudomonas indigofera</name>
    <dbReference type="NCBI Taxonomy" id="45465"/>
    <lineage>
        <taxon>Bacteria</taxon>
        <taxon>Pseudomonadati</taxon>
        <taxon>Pseudomonadota</taxon>
        <taxon>Betaproteobacteria</taxon>
        <taxon>Neisseriales</taxon>
        <taxon>Chromobacteriaceae</taxon>
        <taxon>Vogesella</taxon>
    </lineage>
</organism>
<keyword evidence="9" id="KW-0902">Two-component regulatory system</keyword>
<dbReference type="PANTHER" id="PTHR45436:SF1">
    <property type="entry name" value="SENSOR PROTEIN QSEC"/>
    <property type="match status" value="1"/>
</dbReference>
<evidence type="ECO:0000256" key="6">
    <source>
        <dbReference type="ARBA" id="ARBA00022692"/>
    </source>
</evidence>
<feature type="domain" description="Histidine kinase" evidence="12">
    <location>
        <begin position="256"/>
        <end position="478"/>
    </location>
</feature>
<keyword evidence="7 14" id="KW-0418">Kinase</keyword>
<dbReference type="Pfam" id="PF02518">
    <property type="entry name" value="HATPase_c"/>
    <property type="match status" value="1"/>
</dbReference>
<dbReference type="Pfam" id="PF08521">
    <property type="entry name" value="2CSK_N"/>
    <property type="match status" value="1"/>
</dbReference>
<proteinExistence type="predicted"/>
<dbReference type="InterPro" id="IPR003661">
    <property type="entry name" value="HisK_dim/P_dom"/>
</dbReference>
<dbReference type="PANTHER" id="PTHR45436">
    <property type="entry name" value="SENSOR HISTIDINE KINASE YKOH"/>
    <property type="match status" value="1"/>
</dbReference>
<reference evidence="14 15" key="1">
    <citation type="submission" date="2018-10" db="EMBL/GenBank/DDBJ databases">
        <title>Genomic Encyclopedia of Type Strains, Phase IV (KMG-IV): sequencing the most valuable type-strain genomes for metagenomic binning, comparative biology and taxonomic classification.</title>
        <authorList>
            <person name="Goeker M."/>
        </authorList>
    </citation>
    <scope>NUCLEOTIDE SEQUENCE [LARGE SCALE GENOMIC DNA]</scope>
    <source>
        <strain evidence="14 15">DSM 3303</strain>
    </source>
</reference>
<comment type="catalytic activity">
    <reaction evidence="1">
        <text>ATP + protein L-histidine = ADP + protein N-phospho-L-histidine.</text>
        <dbReference type="EC" id="2.7.13.3"/>
    </reaction>
</comment>
<keyword evidence="4" id="KW-0597">Phosphoprotein</keyword>
<keyword evidence="10 11" id="KW-0472">Membrane</keyword>
<name>A0A495BJM5_VOGIN</name>
<sequence length="478" mass="54057">MRLEQLFNRRSLLGKFVRWLLLPLLLLWIINTVVAYQISSAAANLAYDRTLLASARVIAEQVMVRNGKLHVEVPYIALDNFEYDNRGQMFYRVSDFAGNIISGYGDLPQMPKNTPRTELYPALVHFHDDIYRERPIRMATFYKPLFEGGLQGMIKVEVAETTEARQYMTHQVLNYTLWGQGLLVFCALCFVGLAMTRILQPIRLLGEEVIRRPPGDFSDIEVGTTHSELLPLVAAINQYRRRLAQLLMRYQRFAADASHQLRTPLAVMTTQAEHALRDGSPEVMRESLTELKQMLKKTTRLTNQLLLLAKMDSGSHQLRRDRPQPPFSLLDSIEKIVMAKLTAARRKDIDLGLENRCHDQNAPIHGKQMLIEEVLLNLLDNALRHTPAGGVITLRLYDAAPGGDRGCIFEIEDSGPGIQPEQREQVFERFHQLPDAAPGGSGLGLAIVKDICRLHDIDISLHDGPQLGGLLVQLAFKR</sequence>
<dbReference type="InterPro" id="IPR050428">
    <property type="entry name" value="TCS_sensor_his_kinase"/>
</dbReference>
<dbReference type="Gene3D" id="3.30.565.10">
    <property type="entry name" value="Histidine kinase-like ATPase, C-terminal domain"/>
    <property type="match status" value="1"/>
</dbReference>
<dbReference type="Pfam" id="PF00512">
    <property type="entry name" value="HisKA"/>
    <property type="match status" value="1"/>
</dbReference>
<evidence type="ECO:0000259" key="13">
    <source>
        <dbReference type="PROSITE" id="PS50885"/>
    </source>
</evidence>
<comment type="caution">
    <text evidence="14">The sequence shown here is derived from an EMBL/GenBank/DDBJ whole genome shotgun (WGS) entry which is preliminary data.</text>
</comment>
<protein>
    <recommendedName>
        <fullName evidence="3">histidine kinase</fullName>
        <ecNumber evidence="3">2.7.13.3</ecNumber>
    </recommendedName>
</protein>
<dbReference type="InterPro" id="IPR005467">
    <property type="entry name" value="His_kinase_dom"/>
</dbReference>
<dbReference type="EC" id="2.7.13.3" evidence="3"/>
<keyword evidence="5" id="KW-0808">Transferase</keyword>
<dbReference type="PROSITE" id="PS50885">
    <property type="entry name" value="HAMP"/>
    <property type="match status" value="1"/>
</dbReference>
<keyword evidence="8 11" id="KW-1133">Transmembrane helix</keyword>
<dbReference type="CDD" id="cd00075">
    <property type="entry name" value="HATPase"/>
    <property type="match status" value="1"/>
</dbReference>
<gene>
    <name evidence="14" type="ORF">C8E02_1308</name>
</gene>
<dbReference type="InterPro" id="IPR004358">
    <property type="entry name" value="Sig_transdc_His_kin-like_C"/>
</dbReference>
<dbReference type="InterPro" id="IPR003660">
    <property type="entry name" value="HAMP_dom"/>
</dbReference>
<evidence type="ECO:0000256" key="7">
    <source>
        <dbReference type="ARBA" id="ARBA00022777"/>
    </source>
</evidence>
<evidence type="ECO:0000256" key="11">
    <source>
        <dbReference type="SAM" id="Phobius"/>
    </source>
</evidence>
<evidence type="ECO:0000313" key="14">
    <source>
        <dbReference type="EMBL" id="RKQ59966.1"/>
    </source>
</evidence>
<evidence type="ECO:0000256" key="3">
    <source>
        <dbReference type="ARBA" id="ARBA00012438"/>
    </source>
</evidence>
<dbReference type="EMBL" id="RBID01000013">
    <property type="protein sequence ID" value="RKQ59966.1"/>
    <property type="molecule type" value="Genomic_DNA"/>
</dbReference>
<dbReference type="InterPro" id="IPR036890">
    <property type="entry name" value="HATPase_C_sf"/>
</dbReference>
<evidence type="ECO:0000313" key="15">
    <source>
        <dbReference type="Proteomes" id="UP000279384"/>
    </source>
</evidence>
<dbReference type="CDD" id="cd00082">
    <property type="entry name" value="HisKA"/>
    <property type="match status" value="1"/>
</dbReference>
<dbReference type="SMART" id="SM00388">
    <property type="entry name" value="HisKA"/>
    <property type="match status" value="1"/>
</dbReference>
<evidence type="ECO:0000256" key="9">
    <source>
        <dbReference type="ARBA" id="ARBA00023012"/>
    </source>
</evidence>
<dbReference type="InterPro" id="IPR036097">
    <property type="entry name" value="HisK_dim/P_sf"/>
</dbReference>
<dbReference type="GO" id="GO:0005886">
    <property type="term" value="C:plasma membrane"/>
    <property type="evidence" value="ECO:0007669"/>
    <property type="project" value="TreeGrafter"/>
</dbReference>